<name>A0ABP7EAZ7_9ACTN</name>
<sequence>MPGPHCGEALVAYAPGETDGHVHHPSLHQTTAKPTQTVARQRLSEARTSPIPPRLSAGGD</sequence>
<evidence type="ECO:0000313" key="3">
    <source>
        <dbReference type="Proteomes" id="UP001500902"/>
    </source>
</evidence>
<dbReference type="EMBL" id="BAAAZP010000236">
    <property type="protein sequence ID" value="GAA3716732.1"/>
    <property type="molecule type" value="Genomic_DNA"/>
</dbReference>
<feature type="region of interest" description="Disordered" evidence="1">
    <location>
        <begin position="15"/>
        <end position="60"/>
    </location>
</feature>
<proteinExistence type="predicted"/>
<protein>
    <submittedName>
        <fullName evidence="2">Uncharacterized protein</fullName>
    </submittedName>
</protein>
<feature type="compositionally biased region" description="Polar residues" evidence="1">
    <location>
        <begin position="27"/>
        <end position="39"/>
    </location>
</feature>
<gene>
    <name evidence="2" type="ORF">GCM10022224_097990</name>
</gene>
<dbReference type="Proteomes" id="UP001500902">
    <property type="component" value="Unassembled WGS sequence"/>
</dbReference>
<reference evidence="3" key="1">
    <citation type="journal article" date="2019" name="Int. J. Syst. Evol. Microbiol.">
        <title>The Global Catalogue of Microorganisms (GCM) 10K type strain sequencing project: providing services to taxonomists for standard genome sequencing and annotation.</title>
        <authorList>
            <consortium name="The Broad Institute Genomics Platform"/>
            <consortium name="The Broad Institute Genome Sequencing Center for Infectious Disease"/>
            <person name="Wu L."/>
            <person name="Ma J."/>
        </authorList>
    </citation>
    <scope>NUCLEOTIDE SEQUENCE [LARGE SCALE GENOMIC DNA]</scope>
    <source>
        <strain evidence="3">JCM 16904</strain>
    </source>
</reference>
<keyword evidence="3" id="KW-1185">Reference proteome</keyword>
<organism evidence="2 3">
    <name type="scientific">Nonomuraea antimicrobica</name>
    <dbReference type="NCBI Taxonomy" id="561173"/>
    <lineage>
        <taxon>Bacteria</taxon>
        <taxon>Bacillati</taxon>
        <taxon>Actinomycetota</taxon>
        <taxon>Actinomycetes</taxon>
        <taxon>Streptosporangiales</taxon>
        <taxon>Streptosporangiaceae</taxon>
        <taxon>Nonomuraea</taxon>
    </lineage>
</organism>
<evidence type="ECO:0000313" key="2">
    <source>
        <dbReference type="EMBL" id="GAA3716732.1"/>
    </source>
</evidence>
<comment type="caution">
    <text evidence="2">The sequence shown here is derived from an EMBL/GenBank/DDBJ whole genome shotgun (WGS) entry which is preliminary data.</text>
</comment>
<accession>A0ABP7EAZ7</accession>
<evidence type="ECO:0000256" key="1">
    <source>
        <dbReference type="SAM" id="MobiDB-lite"/>
    </source>
</evidence>